<comment type="caution">
    <text evidence="1">The sequence shown here is derived from an EMBL/GenBank/DDBJ whole genome shotgun (WGS) entry which is preliminary data.</text>
</comment>
<reference evidence="1 2" key="1">
    <citation type="submission" date="2024-04" db="EMBL/GenBank/DDBJ databases">
        <title>Three lactobacilli isolated from voided urine samples from females with type 2 diabetes.</title>
        <authorList>
            <person name="Kula A."/>
            <person name="Stegman N."/>
            <person name="Putonti C."/>
        </authorList>
    </citation>
    <scope>NUCLEOTIDE SEQUENCE [LARGE SCALE GENOMIC DNA]</scope>
    <source>
        <strain evidence="1 2">1855</strain>
    </source>
</reference>
<organism evidence="1 2">
    <name type="scientific">Lactobacillus jensenii</name>
    <dbReference type="NCBI Taxonomy" id="109790"/>
    <lineage>
        <taxon>Bacteria</taxon>
        <taxon>Bacillati</taxon>
        <taxon>Bacillota</taxon>
        <taxon>Bacilli</taxon>
        <taxon>Lactobacillales</taxon>
        <taxon>Lactobacillaceae</taxon>
        <taxon>Lactobacillus</taxon>
    </lineage>
</organism>
<keyword evidence="2" id="KW-1185">Reference proteome</keyword>
<evidence type="ECO:0008006" key="3">
    <source>
        <dbReference type="Google" id="ProtNLM"/>
    </source>
</evidence>
<proteinExistence type="predicted"/>
<dbReference type="RefSeq" id="WP_006585551.1">
    <property type="nucleotide sequence ID" value="NZ_CATOUV010000001.1"/>
</dbReference>
<evidence type="ECO:0000313" key="1">
    <source>
        <dbReference type="EMBL" id="MEL0566069.1"/>
    </source>
</evidence>
<dbReference type="EMBL" id="JBBVUL010000038">
    <property type="protein sequence ID" value="MEL0566069.1"/>
    <property type="molecule type" value="Genomic_DNA"/>
</dbReference>
<dbReference type="Proteomes" id="UP001385848">
    <property type="component" value="Unassembled WGS sequence"/>
</dbReference>
<sequence length="127" mass="14854">MIDLINYLIKYAEKLGIGCLWFDGSPDNEPYSRLTLTNSKEIVMNINWKHAKAIPFEIGHLIGHLEHNDKHKDETLLKIERDKNEENAELYSVGLISGYVLKNKIEFNSYKDLFCYYGIPLRLLKCY</sequence>
<accession>A0ABU9FKF4</accession>
<evidence type="ECO:0000313" key="2">
    <source>
        <dbReference type="Proteomes" id="UP001385848"/>
    </source>
</evidence>
<name>A0ABU9FKF4_LACJE</name>
<dbReference type="GeneID" id="31742080"/>
<gene>
    <name evidence="1" type="ORF">AAC431_09260</name>
</gene>
<protein>
    <recommendedName>
        <fullName evidence="3">ImmA/IrrE family metallo-endopeptidase</fullName>
    </recommendedName>
</protein>